<dbReference type="InterPro" id="IPR003593">
    <property type="entry name" value="AAA+_ATPase"/>
</dbReference>
<dbReference type="Pfam" id="PF00005">
    <property type="entry name" value="ABC_tran"/>
    <property type="match status" value="1"/>
</dbReference>
<evidence type="ECO:0000313" key="11">
    <source>
        <dbReference type="Proteomes" id="UP001589608"/>
    </source>
</evidence>
<feature type="transmembrane region" description="Helical" evidence="7">
    <location>
        <begin position="258"/>
        <end position="279"/>
    </location>
</feature>
<dbReference type="Proteomes" id="UP001589608">
    <property type="component" value="Unassembled WGS sequence"/>
</dbReference>
<sequence length="637" mass="68821">MGPVRVNMADESITRQKVRPGTLRRIVPFLTRYRWSLALLLLTTIVDAAITAANPLMLKEIIDSGIMHRRAGLVAGLAAGLAGLAALDAVVVYIQSWCSGRIGQGTIYDLRRSVFDHIQRQPLSFFMRAQTGALVSRLNGDVIGAQMAVTTLLTQALSAMLTLLFILAEMLYLSWQIAIASLVVIPLFLVPARLIGRRNQRLTREGMQQNAQLGSMMTERFNISGALLAKLYGRPEEESAAIAERAGRIRDIATAAQVYGRMFFIIATLLASLTTALVYGFGGSLVIDGSLQIGTLVAMIALLMRIYSPVNQLTGLQVNVMTALVSFDRLFEVLDLEPLIRERPGAVALAGDGRTAPDIQFDAVSFRYPDPAAVSLESLESPGKRAKLPVPRQAPAEAPWVLRDVTFRAPGGKLTALVGASGAGKTTITHLVPRLYDVGHGAVRIGGQDVRDVTTRSLHDTIGVVTQDAHLFHDTIRANLTYARPDAGEGDLVAACEAAQIWDTIRDLPDGLDTVVGDRGYRLSGGEKQRIALARLLLKAPQIVVLDEATAHLDSESEAAVQRALETALAGRTALIIAHRLSTIRHADQILVVDDGRIRESGTHEELLALGGLYAELHRTQFAWQAEPGTAVESTPA</sequence>
<dbReference type="Gene3D" id="3.40.50.300">
    <property type="entry name" value="P-loop containing nucleotide triphosphate hydrolases"/>
    <property type="match status" value="1"/>
</dbReference>
<comment type="subcellular location">
    <subcellularLocation>
        <location evidence="1">Cell membrane</location>
        <topology evidence="1">Multi-pass membrane protein</topology>
    </subcellularLocation>
</comment>
<dbReference type="GO" id="GO:0005524">
    <property type="term" value="F:ATP binding"/>
    <property type="evidence" value="ECO:0007669"/>
    <property type="project" value="UniProtKB-KW"/>
</dbReference>
<dbReference type="InterPro" id="IPR039421">
    <property type="entry name" value="Type_1_exporter"/>
</dbReference>
<dbReference type="Gene3D" id="1.20.1560.10">
    <property type="entry name" value="ABC transporter type 1, transmembrane domain"/>
    <property type="match status" value="1"/>
</dbReference>
<gene>
    <name evidence="10" type="ORF">ACFFTR_53825</name>
</gene>
<reference evidence="10 11" key="1">
    <citation type="submission" date="2024-09" db="EMBL/GenBank/DDBJ databases">
        <authorList>
            <person name="Sun Q."/>
            <person name="Mori K."/>
        </authorList>
    </citation>
    <scope>NUCLEOTIDE SEQUENCE [LARGE SCALE GENOMIC DNA]</scope>
    <source>
        <strain evidence="10 11">JCM 3307</strain>
    </source>
</reference>
<feature type="transmembrane region" description="Helical" evidence="7">
    <location>
        <begin position="73"/>
        <end position="94"/>
    </location>
</feature>
<keyword evidence="11" id="KW-1185">Reference proteome</keyword>
<dbReference type="PROSITE" id="PS50893">
    <property type="entry name" value="ABC_TRANSPORTER_2"/>
    <property type="match status" value="1"/>
</dbReference>
<dbReference type="PROSITE" id="PS00211">
    <property type="entry name" value="ABC_TRANSPORTER_1"/>
    <property type="match status" value="1"/>
</dbReference>
<feature type="transmembrane region" description="Helical" evidence="7">
    <location>
        <begin position="147"/>
        <end position="167"/>
    </location>
</feature>
<proteinExistence type="predicted"/>
<evidence type="ECO:0000313" key="10">
    <source>
        <dbReference type="EMBL" id="MFB9451998.1"/>
    </source>
</evidence>
<feature type="domain" description="ABC transporter" evidence="8">
    <location>
        <begin position="374"/>
        <end position="620"/>
    </location>
</feature>
<keyword evidence="2 7" id="KW-0812">Transmembrane</keyword>
<evidence type="ECO:0000256" key="1">
    <source>
        <dbReference type="ARBA" id="ARBA00004651"/>
    </source>
</evidence>
<evidence type="ECO:0000259" key="9">
    <source>
        <dbReference type="PROSITE" id="PS50929"/>
    </source>
</evidence>
<organism evidence="10 11">
    <name type="scientific">Dactylosporangium vinaceum</name>
    <dbReference type="NCBI Taxonomy" id="53362"/>
    <lineage>
        <taxon>Bacteria</taxon>
        <taxon>Bacillati</taxon>
        <taxon>Actinomycetota</taxon>
        <taxon>Actinomycetes</taxon>
        <taxon>Micromonosporales</taxon>
        <taxon>Micromonosporaceae</taxon>
        <taxon>Dactylosporangium</taxon>
    </lineage>
</organism>
<feature type="transmembrane region" description="Helical" evidence="7">
    <location>
        <begin position="33"/>
        <end position="53"/>
    </location>
</feature>
<evidence type="ECO:0000256" key="3">
    <source>
        <dbReference type="ARBA" id="ARBA00022741"/>
    </source>
</evidence>
<dbReference type="SMART" id="SM00382">
    <property type="entry name" value="AAA"/>
    <property type="match status" value="1"/>
</dbReference>
<keyword evidence="3" id="KW-0547">Nucleotide-binding</keyword>
<evidence type="ECO:0000259" key="8">
    <source>
        <dbReference type="PROSITE" id="PS50893"/>
    </source>
</evidence>
<dbReference type="SUPFAM" id="SSF52540">
    <property type="entry name" value="P-loop containing nucleoside triphosphate hydrolases"/>
    <property type="match status" value="1"/>
</dbReference>
<dbReference type="InterPro" id="IPR036640">
    <property type="entry name" value="ABC1_TM_sf"/>
</dbReference>
<dbReference type="RefSeq" id="WP_380032088.1">
    <property type="nucleotide sequence ID" value="NZ_CP061913.1"/>
</dbReference>
<name>A0ABV5MU02_9ACTN</name>
<dbReference type="InterPro" id="IPR027417">
    <property type="entry name" value="P-loop_NTPase"/>
</dbReference>
<dbReference type="PROSITE" id="PS50929">
    <property type="entry name" value="ABC_TM1F"/>
    <property type="match status" value="1"/>
</dbReference>
<protein>
    <submittedName>
        <fullName evidence="10">ABC transporter ATP-binding protein</fullName>
    </submittedName>
</protein>
<evidence type="ECO:0000256" key="5">
    <source>
        <dbReference type="ARBA" id="ARBA00022989"/>
    </source>
</evidence>
<evidence type="ECO:0000256" key="2">
    <source>
        <dbReference type="ARBA" id="ARBA00022692"/>
    </source>
</evidence>
<feature type="transmembrane region" description="Helical" evidence="7">
    <location>
        <begin position="173"/>
        <end position="195"/>
    </location>
</feature>
<keyword evidence="6 7" id="KW-0472">Membrane</keyword>
<dbReference type="EMBL" id="JBHMCA010000097">
    <property type="protein sequence ID" value="MFB9451998.1"/>
    <property type="molecule type" value="Genomic_DNA"/>
</dbReference>
<keyword evidence="5 7" id="KW-1133">Transmembrane helix</keyword>
<dbReference type="CDD" id="cd18550">
    <property type="entry name" value="ABC_6TM_exporter_like"/>
    <property type="match status" value="1"/>
</dbReference>
<evidence type="ECO:0000256" key="7">
    <source>
        <dbReference type="SAM" id="Phobius"/>
    </source>
</evidence>
<dbReference type="InterPro" id="IPR017871">
    <property type="entry name" value="ABC_transporter-like_CS"/>
</dbReference>
<evidence type="ECO:0000256" key="6">
    <source>
        <dbReference type="ARBA" id="ARBA00023136"/>
    </source>
</evidence>
<dbReference type="Pfam" id="PF00664">
    <property type="entry name" value="ABC_membrane"/>
    <property type="match status" value="1"/>
</dbReference>
<dbReference type="InterPro" id="IPR011527">
    <property type="entry name" value="ABC1_TM_dom"/>
</dbReference>
<feature type="domain" description="ABC transmembrane type-1" evidence="9">
    <location>
        <begin position="38"/>
        <end position="322"/>
    </location>
</feature>
<accession>A0ABV5MU02</accession>
<dbReference type="PANTHER" id="PTHR43394:SF1">
    <property type="entry name" value="ATP-BINDING CASSETTE SUB-FAMILY B MEMBER 10, MITOCHONDRIAL"/>
    <property type="match status" value="1"/>
</dbReference>
<dbReference type="PANTHER" id="PTHR43394">
    <property type="entry name" value="ATP-DEPENDENT PERMEASE MDL1, MITOCHONDRIAL"/>
    <property type="match status" value="1"/>
</dbReference>
<comment type="caution">
    <text evidence="10">The sequence shown here is derived from an EMBL/GenBank/DDBJ whole genome shotgun (WGS) entry which is preliminary data.</text>
</comment>
<dbReference type="InterPro" id="IPR003439">
    <property type="entry name" value="ABC_transporter-like_ATP-bd"/>
</dbReference>
<keyword evidence="4 10" id="KW-0067">ATP-binding</keyword>
<dbReference type="SUPFAM" id="SSF90123">
    <property type="entry name" value="ABC transporter transmembrane region"/>
    <property type="match status" value="1"/>
</dbReference>
<evidence type="ECO:0000256" key="4">
    <source>
        <dbReference type="ARBA" id="ARBA00022840"/>
    </source>
</evidence>